<dbReference type="InterPro" id="IPR050583">
    <property type="entry name" value="Mycobacterial_A85_antigen"/>
</dbReference>
<dbReference type="AlphaFoldDB" id="A0A401LBJ7"/>
<dbReference type="Proteomes" id="UP000287361">
    <property type="component" value="Unassembled WGS sequence"/>
</dbReference>
<organism evidence="1 2">
    <name type="scientific">Anaerotignum faecicola</name>
    <dbReference type="NCBI Taxonomy" id="2358141"/>
    <lineage>
        <taxon>Bacteria</taxon>
        <taxon>Bacillati</taxon>
        <taxon>Bacillota</taxon>
        <taxon>Clostridia</taxon>
        <taxon>Lachnospirales</taxon>
        <taxon>Anaerotignaceae</taxon>
        <taxon>Anaerotignum</taxon>
    </lineage>
</organism>
<protein>
    <recommendedName>
        <fullName evidence="3">Esterase</fullName>
    </recommendedName>
</protein>
<accession>A0A401LBJ7</accession>
<name>A0A401LBJ7_9FIRM</name>
<dbReference type="PANTHER" id="PTHR48098:SF3">
    <property type="entry name" value="IRON(III) ENTEROBACTIN ESTERASE"/>
    <property type="match status" value="1"/>
</dbReference>
<evidence type="ECO:0000313" key="1">
    <source>
        <dbReference type="EMBL" id="GCB28852.1"/>
    </source>
</evidence>
<evidence type="ECO:0008006" key="3">
    <source>
        <dbReference type="Google" id="ProtNLM"/>
    </source>
</evidence>
<reference evidence="1 2" key="1">
    <citation type="submission" date="2018-10" db="EMBL/GenBank/DDBJ databases">
        <title>Draft Genome Sequence of Anaerotignum sp. KCTC 15736.</title>
        <authorList>
            <person name="Choi S.H."/>
            <person name="Kim J.S."/>
            <person name="Kang S.W."/>
            <person name="Lee J.S."/>
            <person name="Park S.H."/>
        </authorList>
    </citation>
    <scope>NUCLEOTIDE SEQUENCE [LARGE SCALE GENOMIC DNA]</scope>
    <source>
        <strain evidence="1 2">KCTC 15736</strain>
    </source>
</reference>
<keyword evidence="2" id="KW-1185">Reference proteome</keyword>
<comment type="caution">
    <text evidence="1">The sequence shown here is derived from an EMBL/GenBank/DDBJ whole genome shotgun (WGS) entry which is preliminary data.</text>
</comment>
<dbReference type="EMBL" id="BHVZ01000001">
    <property type="protein sequence ID" value="GCB28852.1"/>
    <property type="molecule type" value="Genomic_DNA"/>
</dbReference>
<dbReference type="GeneID" id="86193517"/>
<dbReference type="InterPro" id="IPR029058">
    <property type="entry name" value="AB_hydrolase_fold"/>
</dbReference>
<dbReference type="Pfam" id="PF00756">
    <property type="entry name" value="Esterase"/>
    <property type="match status" value="1"/>
</dbReference>
<gene>
    <name evidence="1" type="ORF">KGMB03357_05130</name>
</gene>
<dbReference type="InterPro" id="IPR000801">
    <property type="entry name" value="Esterase-like"/>
</dbReference>
<dbReference type="OrthoDB" id="9775130at2"/>
<sequence>MHVRYYKEYSQHLQRDMEFKVYGHAGLPMIVFPCQDGNFYDFEDRGMVNTVADRLENGQLQLFCVGCVDEETWSAAWGDQHGRILWHEQWFRYLCEEFLPCLHQIHSETDGVSYEGRVMLAGMSMGGYHCVNLYLRRPDLFGGCLSLSGLFHAGYFFPNYDDVDIYYNSPVDYLPQMPQDHPLVEQFRRGRIIICCGQGAWEDEAKKDAWILKEQFERLAVPAWIDFWGEDVNHDWPWWEKQFPYFVGKLLEG</sequence>
<evidence type="ECO:0000313" key="2">
    <source>
        <dbReference type="Proteomes" id="UP000287361"/>
    </source>
</evidence>
<proteinExistence type="predicted"/>
<dbReference type="PANTHER" id="PTHR48098">
    <property type="entry name" value="ENTEROCHELIN ESTERASE-RELATED"/>
    <property type="match status" value="1"/>
</dbReference>
<dbReference type="SUPFAM" id="SSF53474">
    <property type="entry name" value="alpha/beta-Hydrolases"/>
    <property type="match status" value="1"/>
</dbReference>
<dbReference type="Gene3D" id="3.40.50.1820">
    <property type="entry name" value="alpha/beta hydrolase"/>
    <property type="match status" value="1"/>
</dbReference>
<dbReference type="RefSeq" id="WP_016407494.1">
    <property type="nucleotide sequence ID" value="NZ_DAVZTY010000016.1"/>
</dbReference>